<reference evidence="2 3" key="1">
    <citation type="journal article" date="2021" name="Elife">
        <title>Chloroplast acquisition without the gene transfer in kleptoplastic sea slugs, Plakobranchus ocellatus.</title>
        <authorList>
            <person name="Maeda T."/>
            <person name="Takahashi S."/>
            <person name="Yoshida T."/>
            <person name="Shimamura S."/>
            <person name="Takaki Y."/>
            <person name="Nagai Y."/>
            <person name="Toyoda A."/>
            <person name="Suzuki Y."/>
            <person name="Arimoto A."/>
            <person name="Ishii H."/>
            <person name="Satoh N."/>
            <person name="Nishiyama T."/>
            <person name="Hasebe M."/>
            <person name="Maruyama T."/>
            <person name="Minagawa J."/>
            <person name="Obokata J."/>
            <person name="Shigenobu S."/>
        </authorList>
    </citation>
    <scope>NUCLEOTIDE SEQUENCE [LARGE SCALE GENOMIC DNA]</scope>
</reference>
<comment type="caution">
    <text evidence="2">The sequence shown here is derived from an EMBL/GenBank/DDBJ whole genome shotgun (WGS) entry which is preliminary data.</text>
</comment>
<accession>A0AAV4JR67</accession>
<evidence type="ECO:0000313" key="3">
    <source>
        <dbReference type="Proteomes" id="UP000762676"/>
    </source>
</evidence>
<keyword evidence="3" id="KW-1185">Reference proteome</keyword>
<name>A0AAV4JR67_9GAST</name>
<evidence type="ECO:0000313" key="2">
    <source>
        <dbReference type="EMBL" id="GFS24478.1"/>
    </source>
</evidence>
<organism evidence="2 3">
    <name type="scientific">Elysia marginata</name>
    <dbReference type="NCBI Taxonomy" id="1093978"/>
    <lineage>
        <taxon>Eukaryota</taxon>
        <taxon>Metazoa</taxon>
        <taxon>Spiralia</taxon>
        <taxon>Lophotrochozoa</taxon>
        <taxon>Mollusca</taxon>
        <taxon>Gastropoda</taxon>
        <taxon>Heterobranchia</taxon>
        <taxon>Euthyneura</taxon>
        <taxon>Panpulmonata</taxon>
        <taxon>Sacoglossa</taxon>
        <taxon>Placobranchoidea</taxon>
        <taxon>Plakobranchidae</taxon>
        <taxon>Elysia</taxon>
    </lineage>
</organism>
<dbReference type="Proteomes" id="UP000762676">
    <property type="component" value="Unassembled WGS sequence"/>
</dbReference>
<protein>
    <submittedName>
        <fullName evidence="2">Uncharacterized protein</fullName>
    </submittedName>
</protein>
<dbReference type="AlphaFoldDB" id="A0AAV4JR67"/>
<sequence length="145" mass="16209">MSQEILTTRINTHRVTAKVTTKSPSRAERLKGLTNKPITVHFGSFGIHAKTIRTFAPLHNNEPQAEEKKQQNSQANRTAKTYAEAAKATRPPIKTPRKTGYITTPPWNGPFPWPPYKQTKGEKYPTPTPIATSPPSRPTLDLVQQ</sequence>
<evidence type="ECO:0000256" key="1">
    <source>
        <dbReference type="SAM" id="MobiDB-lite"/>
    </source>
</evidence>
<feature type="region of interest" description="Disordered" evidence="1">
    <location>
        <begin position="60"/>
        <end position="145"/>
    </location>
</feature>
<gene>
    <name evidence="2" type="ORF">ElyMa_007004100</name>
</gene>
<feature type="compositionally biased region" description="Low complexity" evidence="1">
    <location>
        <begin position="78"/>
        <end position="89"/>
    </location>
</feature>
<dbReference type="EMBL" id="BMAT01013995">
    <property type="protein sequence ID" value="GFS24478.1"/>
    <property type="molecule type" value="Genomic_DNA"/>
</dbReference>
<proteinExistence type="predicted"/>